<evidence type="ECO:0000256" key="5">
    <source>
        <dbReference type="ARBA" id="ARBA00038063"/>
    </source>
</evidence>
<dbReference type="GO" id="GO:0006515">
    <property type="term" value="P:protein quality control for misfolded or incompletely synthesized proteins"/>
    <property type="evidence" value="ECO:0007669"/>
    <property type="project" value="UniProtKB-UniRule"/>
</dbReference>
<dbReference type="InterPro" id="IPR036416">
    <property type="entry name" value="Pept_tRNA_hydro_sf"/>
</dbReference>
<evidence type="ECO:0000256" key="6">
    <source>
        <dbReference type="ARBA" id="ARBA00050038"/>
    </source>
</evidence>
<keyword evidence="2 7" id="KW-0820">tRNA-binding</keyword>
<dbReference type="NCBIfam" id="TIGR00447">
    <property type="entry name" value="pth"/>
    <property type="match status" value="1"/>
</dbReference>
<keyword evidence="7" id="KW-0963">Cytoplasm</keyword>
<reference evidence="10" key="1">
    <citation type="journal article" date="2020" name="mSystems">
        <title>Genome- and Community-Level Interaction Insights into Carbon Utilization and Element Cycling Functions of Hydrothermarchaeota in Hydrothermal Sediment.</title>
        <authorList>
            <person name="Zhou Z."/>
            <person name="Liu Y."/>
            <person name="Xu W."/>
            <person name="Pan J."/>
            <person name="Luo Z.H."/>
            <person name="Li M."/>
        </authorList>
    </citation>
    <scope>NUCLEOTIDE SEQUENCE [LARGE SCALE GENOMIC DNA]</scope>
    <source>
        <strain evidence="10">SpSt-265</strain>
        <strain evidence="11">SpSt-465</strain>
    </source>
</reference>
<sequence length="196" mass="21743">MTIFGLGNPGPRYAHTRHNVGFLVVDTIAHRLGIRFHHLPGSLVGRTVIDTRPLTLVKPLLFMNNSGVVVKEHLARNPDHFLVVVDDIALPFGTLRLRPKGSDGGHKGLASIIFHLETDNFPRLRIGIGSPDGVETAEYVLSPWTDEETRQLPEVLNRAAEACLFVLKHGLEMAMNRFNTSTRNSTVPPTERMVSQ</sequence>
<evidence type="ECO:0000313" key="11">
    <source>
        <dbReference type="EMBL" id="HFJ53708.1"/>
    </source>
</evidence>
<dbReference type="Pfam" id="PF01195">
    <property type="entry name" value="Pept_tRNA_hydro"/>
    <property type="match status" value="1"/>
</dbReference>
<dbReference type="PROSITE" id="PS01195">
    <property type="entry name" value="PEPT_TRNA_HYDROL_1"/>
    <property type="match status" value="1"/>
</dbReference>
<comment type="subcellular location">
    <subcellularLocation>
        <location evidence="7">Cytoplasm</location>
    </subcellularLocation>
</comment>
<comment type="function">
    <text evidence="7">Catalyzes the release of premature peptidyl moieties from peptidyl-tRNA molecules trapped in stalled 50S ribosomal subunits, and thus maintains levels of free tRNAs and 50S ribosomes.</text>
</comment>
<evidence type="ECO:0000256" key="8">
    <source>
        <dbReference type="RuleBase" id="RU000673"/>
    </source>
</evidence>
<comment type="catalytic activity">
    <reaction evidence="7 8">
        <text>an N-acyl-L-alpha-aminoacyl-tRNA + H2O = an N-acyl-L-amino acid + a tRNA + H(+)</text>
        <dbReference type="Rhea" id="RHEA:54448"/>
        <dbReference type="Rhea" id="RHEA-COMP:10123"/>
        <dbReference type="Rhea" id="RHEA-COMP:13883"/>
        <dbReference type="ChEBI" id="CHEBI:15377"/>
        <dbReference type="ChEBI" id="CHEBI:15378"/>
        <dbReference type="ChEBI" id="CHEBI:59874"/>
        <dbReference type="ChEBI" id="CHEBI:78442"/>
        <dbReference type="ChEBI" id="CHEBI:138191"/>
        <dbReference type="EC" id="3.1.1.29"/>
    </reaction>
</comment>
<gene>
    <name evidence="7" type="primary">pth</name>
    <name evidence="10" type="ORF">ENP94_07705</name>
    <name evidence="11" type="ORF">ENS16_03350</name>
</gene>
<dbReference type="AlphaFoldDB" id="A0A7C1SP75"/>
<keyword evidence="4 7" id="KW-0694">RNA-binding</keyword>
<dbReference type="EMBL" id="DSLG01000008">
    <property type="protein sequence ID" value="HEA87870.1"/>
    <property type="molecule type" value="Genomic_DNA"/>
</dbReference>
<comment type="similarity">
    <text evidence="5 7 9">Belongs to the PTH family.</text>
</comment>
<evidence type="ECO:0000313" key="10">
    <source>
        <dbReference type="EMBL" id="HEA87870.1"/>
    </source>
</evidence>
<comment type="subunit">
    <text evidence="7">Monomer.</text>
</comment>
<evidence type="ECO:0000256" key="4">
    <source>
        <dbReference type="ARBA" id="ARBA00022884"/>
    </source>
</evidence>
<feature type="binding site" evidence="7">
    <location>
        <position position="62"/>
    </location>
    <ligand>
        <name>tRNA</name>
        <dbReference type="ChEBI" id="CHEBI:17843"/>
    </ligand>
</feature>
<name>A0A7C1SP75_UNCW3</name>
<evidence type="ECO:0000256" key="7">
    <source>
        <dbReference type="HAMAP-Rule" id="MF_00083"/>
    </source>
</evidence>
<dbReference type="CDD" id="cd00462">
    <property type="entry name" value="PTH"/>
    <property type="match status" value="1"/>
</dbReference>
<dbReference type="PANTHER" id="PTHR17224:SF1">
    <property type="entry name" value="PEPTIDYL-TRNA HYDROLASE"/>
    <property type="match status" value="1"/>
</dbReference>
<comment type="caution">
    <text evidence="7">Lacks conserved residue(s) required for the propagation of feature annotation.</text>
</comment>
<evidence type="ECO:0000256" key="9">
    <source>
        <dbReference type="RuleBase" id="RU004320"/>
    </source>
</evidence>
<feature type="active site" description="Proton acceptor" evidence="7">
    <location>
        <position position="18"/>
    </location>
</feature>
<feature type="site" description="Stabilizes the basic form of H active site to accept a proton" evidence="7">
    <location>
        <position position="86"/>
    </location>
</feature>
<evidence type="ECO:0000256" key="3">
    <source>
        <dbReference type="ARBA" id="ARBA00022801"/>
    </source>
</evidence>
<accession>A0A7C1SP75</accession>
<comment type="caution">
    <text evidence="10">The sequence shown here is derived from an EMBL/GenBank/DDBJ whole genome shotgun (WGS) entry which is preliminary data.</text>
</comment>
<dbReference type="FunFam" id="3.40.50.1470:FF:000001">
    <property type="entry name" value="Peptidyl-tRNA hydrolase"/>
    <property type="match status" value="1"/>
</dbReference>
<keyword evidence="3 7" id="KW-0378">Hydrolase</keyword>
<dbReference type="GO" id="GO:0004045">
    <property type="term" value="F:peptidyl-tRNA hydrolase activity"/>
    <property type="evidence" value="ECO:0007669"/>
    <property type="project" value="UniProtKB-UniRule"/>
</dbReference>
<dbReference type="HAMAP" id="MF_00083">
    <property type="entry name" value="Pept_tRNA_hydro_bact"/>
    <property type="match status" value="1"/>
</dbReference>
<dbReference type="EMBL" id="DSTU01000004">
    <property type="protein sequence ID" value="HFJ53708.1"/>
    <property type="molecule type" value="Genomic_DNA"/>
</dbReference>
<feature type="site" description="Discriminates between blocked and unblocked aminoacyl-tRNA" evidence="7">
    <location>
        <position position="8"/>
    </location>
</feature>
<dbReference type="InterPro" id="IPR001328">
    <property type="entry name" value="Pept_tRNA_hydro"/>
</dbReference>
<evidence type="ECO:0000256" key="2">
    <source>
        <dbReference type="ARBA" id="ARBA00022555"/>
    </source>
</evidence>
<organism evidence="10">
    <name type="scientific">candidate division WOR-3 bacterium</name>
    <dbReference type="NCBI Taxonomy" id="2052148"/>
    <lineage>
        <taxon>Bacteria</taxon>
        <taxon>Bacteria division WOR-3</taxon>
    </lineage>
</organism>
<dbReference type="GO" id="GO:0000049">
    <property type="term" value="F:tRNA binding"/>
    <property type="evidence" value="ECO:0007669"/>
    <property type="project" value="UniProtKB-UniRule"/>
</dbReference>
<feature type="binding site" evidence="7">
    <location>
        <position position="64"/>
    </location>
    <ligand>
        <name>tRNA</name>
        <dbReference type="ChEBI" id="CHEBI:17843"/>
    </ligand>
</feature>
<dbReference type="PANTHER" id="PTHR17224">
    <property type="entry name" value="PEPTIDYL-TRNA HYDROLASE"/>
    <property type="match status" value="1"/>
</dbReference>
<dbReference type="GO" id="GO:0072344">
    <property type="term" value="P:rescue of stalled ribosome"/>
    <property type="evidence" value="ECO:0007669"/>
    <property type="project" value="UniProtKB-UniRule"/>
</dbReference>
<protein>
    <recommendedName>
        <fullName evidence="6 7">Peptidyl-tRNA hydrolase</fullName>
        <shortName evidence="7">Pth</shortName>
        <ecNumber evidence="1 7">3.1.1.29</ecNumber>
    </recommendedName>
</protein>
<dbReference type="EC" id="3.1.1.29" evidence="1 7"/>
<dbReference type="SUPFAM" id="SSF53178">
    <property type="entry name" value="Peptidyl-tRNA hydrolase-like"/>
    <property type="match status" value="1"/>
</dbReference>
<evidence type="ECO:0000256" key="1">
    <source>
        <dbReference type="ARBA" id="ARBA00013260"/>
    </source>
</evidence>
<comment type="function">
    <text evidence="7">Hydrolyzes ribosome-free peptidyl-tRNAs (with 1 or more amino acids incorporated), which drop off the ribosome during protein synthesis, or as a result of ribosome stalling.</text>
</comment>
<proteinExistence type="inferred from homology"/>
<feature type="binding site" evidence="7">
    <location>
        <position position="13"/>
    </location>
    <ligand>
        <name>tRNA</name>
        <dbReference type="ChEBI" id="CHEBI:17843"/>
    </ligand>
</feature>
<dbReference type="Gene3D" id="3.40.50.1470">
    <property type="entry name" value="Peptidyl-tRNA hydrolase"/>
    <property type="match status" value="1"/>
</dbReference>
<dbReference type="InterPro" id="IPR018171">
    <property type="entry name" value="Pept_tRNA_hydro_CS"/>
</dbReference>
<dbReference type="GO" id="GO:0005737">
    <property type="term" value="C:cytoplasm"/>
    <property type="evidence" value="ECO:0007669"/>
    <property type="project" value="UniProtKB-SubCell"/>
</dbReference>